<sequence length="110" mass="12157">MVDVGARQLDRQPQTARCLRFLGRSRRLIAQGGQFFLDGRQILVHRLLQHTELGGIELLAALAIAPALVHRQFVGELIDMRLLGVDQLILCGKLPVTHGHVAHQLLDQGA</sequence>
<evidence type="ECO:0000313" key="2">
    <source>
        <dbReference type="Proteomes" id="UP000541136"/>
    </source>
</evidence>
<evidence type="ECO:0000313" key="1">
    <source>
        <dbReference type="EMBL" id="MBB6082023.1"/>
    </source>
</evidence>
<gene>
    <name evidence="1" type="ORF">HNR28_000041</name>
</gene>
<organism evidence="1 2">
    <name type="scientific">Castellaniella defragrans</name>
    <name type="common">Alcaligenes defragrans</name>
    <dbReference type="NCBI Taxonomy" id="75697"/>
    <lineage>
        <taxon>Bacteria</taxon>
        <taxon>Pseudomonadati</taxon>
        <taxon>Pseudomonadota</taxon>
        <taxon>Betaproteobacteria</taxon>
        <taxon>Burkholderiales</taxon>
        <taxon>Alcaligenaceae</taxon>
        <taxon>Castellaniella</taxon>
    </lineage>
</organism>
<reference evidence="1 2" key="1">
    <citation type="submission" date="2020-08" db="EMBL/GenBank/DDBJ databases">
        <title>Genomic Encyclopedia of Type Strains, Phase IV (KMG-IV): sequencing the most valuable type-strain genomes for metagenomic binning, comparative biology and taxonomic classification.</title>
        <authorList>
            <person name="Goeker M."/>
        </authorList>
    </citation>
    <scope>NUCLEOTIDE SEQUENCE [LARGE SCALE GENOMIC DNA]</scope>
    <source>
        <strain evidence="1 2">DSM 12141</strain>
    </source>
</reference>
<dbReference type="EMBL" id="JACHIB010000001">
    <property type="protein sequence ID" value="MBB6082023.1"/>
    <property type="molecule type" value="Genomic_DNA"/>
</dbReference>
<proteinExistence type="predicted"/>
<dbReference type="Proteomes" id="UP000541136">
    <property type="component" value="Unassembled WGS sequence"/>
</dbReference>
<name>A0A7W9WM11_CASDE</name>
<comment type="caution">
    <text evidence="1">The sequence shown here is derived from an EMBL/GenBank/DDBJ whole genome shotgun (WGS) entry which is preliminary data.</text>
</comment>
<protein>
    <submittedName>
        <fullName evidence="1">Uncharacterized protein</fullName>
    </submittedName>
</protein>
<dbReference type="AlphaFoldDB" id="A0A7W9WM11"/>
<accession>A0A7W9WM11</accession>